<dbReference type="AlphaFoldDB" id="A0A8H7VNT5"/>
<organism evidence="1 2">
    <name type="scientific">Circinella minor</name>
    <dbReference type="NCBI Taxonomy" id="1195481"/>
    <lineage>
        <taxon>Eukaryota</taxon>
        <taxon>Fungi</taxon>
        <taxon>Fungi incertae sedis</taxon>
        <taxon>Mucoromycota</taxon>
        <taxon>Mucoromycotina</taxon>
        <taxon>Mucoromycetes</taxon>
        <taxon>Mucorales</taxon>
        <taxon>Lichtheimiaceae</taxon>
        <taxon>Circinella</taxon>
    </lineage>
</organism>
<dbReference type="EMBL" id="JAEPRB010000023">
    <property type="protein sequence ID" value="KAG2225802.1"/>
    <property type="molecule type" value="Genomic_DNA"/>
</dbReference>
<sequence length="140" mass="16206">MLSKPRSILHLRITQSTVVRVIVNVHQNKIDWYNENELHSLILKALQPIILEHLVNGKNTGEKRKKDLEVAPKFRLAYKFISKDHTHESMLLRGHSNYRAIRVYPYHLSIFVDEPRADFSSWFATTTTTTTTTTTDATST</sequence>
<proteinExistence type="predicted"/>
<reference evidence="1 2" key="1">
    <citation type="submission" date="2020-12" db="EMBL/GenBank/DDBJ databases">
        <title>Metabolic potential, ecology and presence of endohyphal bacteria is reflected in genomic diversity of Mucoromycotina.</title>
        <authorList>
            <person name="Muszewska A."/>
            <person name="Okrasinska A."/>
            <person name="Steczkiewicz K."/>
            <person name="Drgas O."/>
            <person name="Orlowska M."/>
            <person name="Perlinska-Lenart U."/>
            <person name="Aleksandrzak-Piekarczyk T."/>
            <person name="Szatraj K."/>
            <person name="Zielenkiewicz U."/>
            <person name="Pilsyk S."/>
            <person name="Malc E."/>
            <person name="Mieczkowski P."/>
            <person name="Kruszewska J.S."/>
            <person name="Biernat P."/>
            <person name="Pawlowska J."/>
        </authorList>
    </citation>
    <scope>NUCLEOTIDE SEQUENCE [LARGE SCALE GENOMIC DNA]</scope>
    <source>
        <strain evidence="1 2">CBS 142.35</strain>
    </source>
</reference>
<dbReference type="Proteomes" id="UP000646827">
    <property type="component" value="Unassembled WGS sequence"/>
</dbReference>
<keyword evidence="2" id="KW-1185">Reference proteome</keyword>
<dbReference type="OrthoDB" id="2288911at2759"/>
<name>A0A8H7VNT5_9FUNG</name>
<gene>
    <name evidence="1" type="ORF">INT45_007046</name>
</gene>
<accession>A0A8H7VNT5</accession>
<comment type="caution">
    <text evidence="1">The sequence shown here is derived from an EMBL/GenBank/DDBJ whole genome shotgun (WGS) entry which is preliminary data.</text>
</comment>
<protein>
    <submittedName>
        <fullName evidence="1">Uncharacterized protein</fullName>
    </submittedName>
</protein>
<evidence type="ECO:0000313" key="1">
    <source>
        <dbReference type="EMBL" id="KAG2225802.1"/>
    </source>
</evidence>
<evidence type="ECO:0000313" key="2">
    <source>
        <dbReference type="Proteomes" id="UP000646827"/>
    </source>
</evidence>